<dbReference type="CDD" id="cd03220">
    <property type="entry name" value="ABC_KpsT_Wzt"/>
    <property type="match status" value="1"/>
</dbReference>
<keyword evidence="2" id="KW-0813">Transport</keyword>
<dbReference type="GO" id="GO:0016887">
    <property type="term" value="F:ATP hydrolysis activity"/>
    <property type="evidence" value="ECO:0007669"/>
    <property type="project" value="InterPro"/>
</dbReference>
<dbReference type="SUPFAM" id="SSF52540">
    <property type="entry name" value="P-loop containing nucleoside triphosphate hydrolases"/>
    <property type="match status" value="1"/>
</dbReference>
<feature type="domain" description="ABC transporter" evidence="5">
    <location>
        <begin position="22"/>
        <end position="251"/>
    </location>
</feature>
<evidence type="ECO:0000256" key="4">
    <source>
        <dbReference type="ARBA" id="ARBA00022840"/>
    </source>
</evidence>
<dbReference type="SMART" id="SM00382">
    <property type="entry name" value="AAA"/>
    <property type="match status" value="1"/>
</dbReference>
<dbReference type="PROSITE" id="PS00211">
    <property type="entry name" value="ABC_TRANSPORTER_1"/>
    <property type="match status" value="1"/>
</dbReference>
<dbReference type="GO" id="GO:0140359">
    <property type="term" value="F:ABC-type transporter activity"/>
    <property type="evidence" value="ECO:0007669"/>
    <property type="project" value="InterPro"/>
</dbReference>
<dbReference type="GO" id="GO:0005524">
    <property type="term" value="F:ATP binding"/>
    <property type="evidence" value="ECO:0007669"/>
    <property type="project" value="UniProtKB-KW"/>
</dbReference>
<sequence length="255" mass="28657">MNREDFAVRVDHATVRFNMASEKIDNLKEYFVKLARRELMFKEFLALKDVDFKVKKGEAWGIIGTNGSGKSTLLKLICGILKPFEGSVEVNGSVAPLIELGAGFDGDLTATENIYLNGAVLGYNKQFMREHFDEIVEFAELRDFLEMPIKNYSSGMSARLGFAIATVVRPDILICDEVLSVGDYAFQQKCERRMNEMRSGGTTLLYVSHSMESVEEVCDHALWLEKGCVKDKGEIEHVCESYMNFLSTKGTVSDQ</sequence>
<dbReference type="InterPro" id="IPR017871">
    <property type="entry name" value="ABC_transporter-like_CS"/>
</dbReference>
<dbReference type="GO" id="GO:0016020">
    <property type="term" value="C:membrane"/>
    <property type="evidence" value="ECO:0007669"/>
    <property type="project" value="InterPro"/>
</dbReference>
<reference evidence="7" key="1">
    <citation type="submission" date="2016-10" db="EMBL/GenBank/DDBJ databases">
        <authorList>
            <person name="Varghese N."/>
            <person name="Submissions S."/>
        </authorList>
    </citation>
    <scope>NUCLEOTIDE SEQUENCE [LARGE SCALE GENOMIC DNA]</scope>
    <source>
        <strain evidence="7">NLAE-zl-G277</strain>
    </source>
</reference>
<protein>
    <submittedName>
        <fullName evidence="6">Lipopolysaccharide transport system ATP-binding protein</fullName>
    </submittedName>
</protein>
<evidence type="ECO:0000256" key="1">
    <source>
        <dbReference type="ARBA" id="ARBA00005417"/>
    </source>
</evidence>
<dbReference type="InterPro" id="IPR050683">
    <property type="entry name" value="Bact_Polysacc_Export_ATP-bd"/>
</dbReference>
<dbReference type="STRING" id="460384.SAMN05216313_1185"/>
<gene>
    <name evidence="6" type="ORF">SAMN05216313_1185</name>
</gene>
<comment type="similarity">
    <text evidence="1">Belongs to the ABC transporter superfamily.</text>
</comment>
<dbReference type="Proteomes" id="UP000198508">
    <property type="component" value="Unassembled WGS sequence"/>
</dbReference>
<organism evidence="6 7">
    <name type="scientific">Enterocloster lavalensis</name>
    <dbReference type="NCBI Taxonomy" id="460384"/>
    <lineage>
        <taxon>Bacteria</taxon>
        <taxon>Bacillati</taxon>
        <taxon>Bacillota</taxon>
        <taxon>Clostridia</taxon>
        <taxon>Lachnospirales</taxon>
        <taxon>Lachnospiraceae</taxon>
        <taxon>Enterocloster</taxon>
    </lineage>
</organism>
<dbReference type="AlphaFoldDB" id="A0A1I0HV33"/>
<evidence type="ECO:0000313" key="7">
    <source>
        <dbReference type="Proteomes" id="UP000198508"/>
    </source>
</evidence>
<dbReference type="PANTHER" id="PTHR46743">
    <property type="entry name" value="TEICHOIC ACIDS EXPORT ATP-BINDING PROTEIN TAGH"/>
    <property type="match status" value="1"/>
</dbReference>
<evidence type="ECO:0000259" key="5">
    <source>
        <dbReference type="PROSITE" id="PS50893"/>
    </source>
</evidence>
<evidence type="ECO:0000313" key="6">
    <source>
        <dbReference type="EMBL" id="SET87991.1"/>
    </source>
</evidence>
<dbReference type="PROSITE" id="PS50893">
    <property type="entry name" value="ABC_TRANSPORTER_2"/>
    <property type="match status" value="1"/>
</dbReference>
<keyword evidence="7" id="KW-1185">Reference proteome</keyword>
<dbReference type="EMBL" id="FOIM01000018">
    <property type="protein sequence ID" value="SET87991.1"/>
    <property type="molecule type" value="Genomic_DNA"/>
</dbReference>
<keyword evidence="3" id="KW-0547">Nucleotide-binding</keyword>
<dbReference type="PANTHER" id="PTHR46743:SF2">
    <property type="entry name" value="TEICHOIC ACIDS EXPORT ATP-BINDING PROTEIN TAGH"/>
    <property type="match status" value="1"/>
</dbReference>
<dbReference type="InterPro" id="IPR027417">
    <property type="entry name" value="P-loop_NTPase"/>
</dbReference>
<dbReference type="Gene3D" id="3.40.50.300">
    <property type="entry name" value="P-loop containing nucleotide triphosphate hydrolases"/>
    <property type="match status" value="1"/>
</dbReference>
<accession>A0A1I0HV33</accession>
<dbReference type="InterPro" id="IPR015860">
    <property type="entry name" value="ABC_transpr_TagH-like"/>
</dbReference>
<dbReference type="Pfam" id="PF00005">
    <property type="entry name" value="ABC_tran"/>
    <property type="match status" value="1"/>
</dbReference>
<dbReference type="InterPro" id="IPR003439">
    <property type="entry name" value="ABC_transporter-like_ATP-bd"/>
</dbReference>
<evidence type="ECO:0000256" key="3">
    <source>
        <dbReference type="ARBA" id="ARBA00022741"/>
    </source>
</evidence>
<keyword evidence="4 6" id="KW-0067">ATP-binding</keyword>
<proteinExistence type="inferred from homology"/>
<name>A0A1I0HV33_9FIRM</name>
<evidence type="ECO:0000256" key="2">
    <source>
        <dbReference type="ARBA" id="ARBA00022448"/>
    </source>
</evidence>
<dbReference type="RefSeq" id="WP_092365992.1">
    <property type="nucleotide sequence ID" value="NZ_FOIM01000018.1"/>
</dbReference>
<dbReference type="InterPro" id="IPR003593">
    <property type="entry name" value="AAA+_ATPase"/>
</dbReference>